<dbReference type="Proteomes" id="UP000269221">
    <property type="component" value="Unassembled WGS sequence"/>
</dbReference>
<dbReference type="AlphaFoldDB" id="A0A3M0KZW2"/>
<dbReference type="EMBL" id="QRBI01000104">
    <property type="protein sequence ID" value="RMC16260.1"/>
    <property type="molecule type" value="Genomic_DNA"/>
</dbReference>
<protein>
    <submittedName>
        <fullName evidence="1">Uncharacterized protein</fullName>
    </submittedName>
</protein>
<accession>A0A3M0KZW2</accession>
<sequence>MERWAERMGKSPGSTRKCIILGTKDKFRLAFPGKKGMIVGNINTDKLQAAVTALEMQQQQPEPAFRAST</sequence>
<organism evidence="1 2">
    <name type="scientific">Hirundo rustica rustica</name>
    <dbReference type="NCBI Taxonomy" id="333673"/>
    <lineage>
        <taxon>Eukaryota</taxon>
        <taxon>Metazoa</taxon>
        <taxon>Chordata</taxon>
        <taxon>Craniata</taxon>
        <taxon>Vertebrata</taxon>
        <taxon>Euteleostomi</taxon>
        <taxon>Archelosauria</taxon>
        <taxon>Archosauria</taxon>
        <taxon>Dinosauria</taxon>
        <taxon>Saurischia</taxon>
        <taxon>Theropoda</taxon>
        <taxon>Coelurosauria</taxon>
        <taxon>Aves</taxon>
        <taxon>Neognathae</taxon>
        <taxon>Neoaves</taxon>
        <taxon>Telluraves</taxon>
        <taxon>Australaves</taxon>
        <taxon>Passeriformes</taxon>
        <taxon>Sylvioidea</taxon>
        <taxon>Hirundinidae</taxon>
        <taxon>Hirundo</taxon>
    </lineage>
</organism>
<evidence type="ECO:0000313" key="1">
    <source>
        <dbReference type="EMBL" id="RMC16260.1"/>
    </source>
</evidence>
<keyword evidence="2" id="KW-1185">Reference proteome</keyword>
<name>A0A3M0KZW2_HIRRU</name>
<proteinExistence type="predicted"/>
<gene>
    <name evidence="1" type="ORF">DUI87_08475</name>
</gene>
<evidence type="ECO:0000313" key="2">
    <source>
        <dbReference type="Proteomes" id="UP000269221"/>
    </source>
</evidence>
<comment type="caution">
    <text evidence="1">The sequence shown here is derived from an EMBL/GenBank/DDBJ whole genome shotgun (WGS) entry which is preliminary data.</text>
</comment>
<reference evidence="1 2" key="1">
    <citation type="submission" date="2018-07" db="EMBL/GenBank/DDBJ databases">
        <title>A high quality draft genome assembly of the barn swallow (H. rustica rustica).</title>
        <authorList>
            <person name="Formenti G."/>
            <person name="Chiara M."/>
            <person name="Poveda L."/>
            <person name="Francoijs K.-J."/>
            <person name="Bonisoli-Alquati A."/>
            <person name="Canova L."/>
            <person name="Gianfranceschi L."/>
            <person name="Horner D.S."/>
            <person name="Saino N."/>
        </authorList>
    </citation>
    <scope>NUCLEOTIDE SEQUENCE [LARGE SCALE GENOMIC DNA]</scope>
    <source>
        <strain evidence="1">Chelidonia</strain>
        <tissue evidence="1">Blood</tissue>
    </source>
</reference>